<keyword evidence="9" id="KW-0436">Ligase</keyword>
<sequence>MCGILGMVGKRWHAQAGQALSSIASRGPDAQTVLAMGEALFAHTRLAVIDLAGGQQPMQTADGRYTIVFNGEIYNAPDLRRELQSNGESFRTDHSDTEVLLLGFRAWGEALLEKLDGMFAFAIWDARTGELFAARDALGIKPFMYGIDQGELVFASTLAPFFTLTGFPRRLDPEALRDYLAFQTPLAPQTFLRDVRQLPPGACMRYRAGEATAVCRQWWTIPRESALIMPEEALLPELERVLRTSMARQQVADVPIGAFLSGGIDSSLLVSYLAESSRQPVETFSLKFADQGFDESMHAAQVAERFGCRHHVLEAPSIDADRFVAAIRDLDQPLADPAYVMTHALAGLTRQHVTVAISGDGGDELFGGYPRFTDTESRHPARFWQRPLRAAVDAGLLPSALLRRSLSGRELLHYRRVELGPWVGRKRMAHYLDPAILPAARIENTLDAWLRLIDAQGGVMDSTALMRADLWTYLSENCLAKTDRASMAHGLEVRVPLLGQPVLDFALAVPASVHLRGGLKSLLTGLARQRLPSCVWDRPKHGFSVPLRQLFKGSWREVGDACFAGAQAYPFLSGKALAALWQQVDDRHVSSRLVYTLLVLLVWLENKDISIN</sequence>
<comment type="similarity">
    <text evidence="2">Belongs to the asparagine synthetase family.</text>
</comment>
<dbReference type="PANTHER" id="PTHR43284">
    <property type="entry name" value="ASPARAGINE SYNTHETASE (GLUTAMINE-HYDROLYZING)"/>
    <property type="match status" value="1"/>
</dbReference>
<dbReference type="InterPro" id="IPR017932">
    <property type="entry name" value="GATase_2_dom"/>
</dbReference>
<protein>
    <recommendedName>
        <fullName evidence="3">asparagine synthase (glutamine-hydrolyzing)</fullName>
        <ecNumber evidence="3">6.3.5.4</ecNumber>
    </recommendedName>
</protein>
<proteinExistence type="inferred from homology"/>
<dbReference type="SUPFAM" id="SSF52402">
    <property type="entry name" value="Adenine nucleotide alpha hydrolases-like"/>
    <property type="match status" value="1"/>
</dbReference>
<evidence type="ECO:0000256" key="7">
    <source>
        <dbReference type="ARBA" id="ARBA00048741"/>
    </source>
</evidence>
<dbReference type="CDD" id="cd00712">
    <property type="entry name" value="AsnB"/>
    <property type="match status" value="1"/>
</dbReference>
<name>A0ABZ2XGE8_9RHOO</name>
<keyword evidence="4" id="KW-0547">Nucleotide-binding</keyword>
<keyword evidence="10" id="KW-1185">Reference proteome</keyword>
<organism evidence="9 10">
    <name type="scientific">Azonexus hydrophilus</name>
    <dbReference type="NCBI Taxonomy" id="418702"/>
    <lineage>
        <taxon>Bacteria</taxon>
        <taxon>Pseudomonadati</taxon>
        <taxon>Pseudomonadota</taxon>
        <taxon>Betaproteobacteria</taxon>
        <taxon>Rhodocyclales</taxon>
        <taxon>Azonexaceae</taxon>
        <taxon>Azonexus</taxon>
    </lineage>
</organism>
<evidence type="ECO:0000259" key="8">
    <source>
        <dbReference type="PROSITE" id="PS51278"/>
    </source>
</evidence>
<feature type="domain" description="Glutamine amidotransferase type-2" evidence="8">
    <location>
        <begin position="2"/>
        <end position="209"/>
    </location>
</feature>
<evidence type="ECO:0000256" key="3">
    <source>
        <dbReference type="ARBA" id="ARBA00012737"/>
    </source>
</evidence>
<dbReference type="Gene3D" id="3.40.50.620">
    <property type="entry name" value="HUPs"/>
    <property type="match status" value="1"/>
</dbReference>
<dbReference type="Pfam" id="PF13537">
    <property type="entry name" value="GATase_7"/>
    <property type="match status" value="1"/>
</dbReference>
<comment type="catalytic activity">
    <reaction evidence="7">
        <text>L-aspartate + L-glutamine + ATP + H2O = L-asparagine + L-glutamate + AMP + diphosphate + H(+)</text>
        <dbReference type="Rhea" id="RHEA:12228"/>
        <dbReference type="ChEBI" id="CHEBI:15377"/>
        <dbReference type="ChEBI" id="CHEBI:15378"/>
        <dbReference type="ChEBI" id="CHEBI:29985"/>
        <dbReference type="ChEBI" id="CHEBI:29991"/>
        <dbReference type="ChEBI" id="CHEBI:30616"/>
        <dbReference type="ChEBI" id="CHEBI:33019"/>
        <dbReference type="ChEBI" id="CHEBI:58048"/>
        <dbReference type="ChEBI" id="CHEBI:58359"/>
        <dbReference type="ChEBI" id="CHEBI:456215"/>
        <dbReference type="EC" id="6.3.5.4"/>
    </reaction>
</comment>
<dbReference type="InterPro" id="IPR029055">
    <property type="entry name" value="Ntn_hydrolases_N"/>
</dbReference>
<evidence type="ECO:0000256" key="6">
    <source>
        <dbReference type="ARBA" id="ARBA00022962"/>
    </source>
</evidence>
<dbReference type="InterPro" id="IPR006426">
    <property type="entry name" value="Asn_synth_AEB"/>
</dbReference>
<comment type="pathway">
    <text evidence="1">Amino-acid biosynthesis; L-asparagine biosynthesis; L-asparagine from L-aspartate (L-Gln route): step 1/1.</text>
</comment>
<keyword evidence="6" id="KW-0315">Glutamine amidotransferase</keyword>
<dbReference type="PIRSF" id="PIRSF001589">
    <property type="entry name" value="Asn_synthetase_glu-h"/>
    <property type="match status" value="1"/>
</dbReference>
<dbReference type="GO" id="GO:0004066">
    <property type="term" value="F:asparagine synthase (glutamine-hydrolyzing) activity"/>
    <property type="evidence" value="ECO:0007669"/>
    <property type="project" value="UniProtKB-EC"/>
</dbReference>
<dbReference type="PROSITE" id="PS51278">
    <property type="entry name" value="GATASE_TYPE_2"/>
    <property type="match status" value="1"/>
</dbReference>
<dbReference type="Gene3D" id="3.60.20.10">
    <property type="entry name" value="Glutamine Phosphoribosylpyrophosphate, subunit 1, domain 1"/>
    <property type="match status" value="1"/>
</dbReference>
<keyword evidence="5" id="KW-0067">ATP-binding</keyword>
<accession>A0ABZ2XGE8</accession>
<dbReference type="NCBIfam" id="TIGR01536">
    <property type="entry name" value="asn_synth_AEB"/>
    <property type="match status" value="1"/>
</dbReference>
<evidence type="ECO:0000313" key="10">
    <source>
        <dbReference type="Proteomes" id="UP001479520"/>
    </source>
</evidence>
<evidence type="ECO:0000256" key="1">
    <source>
        <dbReference type="ARBA" id="ARBA00005187"/>
    </source>
</evidence>
<dbReference type="Proteomes" id="UP001479520">
    <property type="component" value="Chromosome"/>
</dbReference>
<dbReference type="SUPFAM" id="SSF56235">
    <property type="entry name" value="N-terminal nucleophile aminohydrolases (Ntn hydrolases)"/>
    <property type="match status" value="1"/>
</dbReference>
<evidence type="ECO:0000256" key="2">
    <source>
        <dbReference type="ARBA" id="ARBA00005752"/>
    </source>
</evidence>
<dbReference type="Pfam" id="PF00733">
    <property type="entry name" value="Asn_synthase"/>
    <property type="match status" value="1"/>
</dbReference>
<gene>
    <name evidence="9" type="primary">asnB</name>
    <name evidence="9" type="ORF">AADV58_00775</name>
</gene>
<evidence type="ECO:0000313" key="9">
    <source>
        <dbReference type="EMBL" id="WZJ21709.1"/>
    </source>
</evidence>
<dbReference type="PANTHER" id="PTHR43284:SF1">
    <property type="entry name" value="ASPARAGINE SYNTHETASE"/>
    <property type="match status" value="1"/>
</dbReference>
<dbReference type="InterPro" id="IPR033738">
    <property type="entry name" value="AsnB_N"/>
</dbReference>
<evidence type="ECO:0000256" key="5">
    <source>
        <dbReference type="ARBA" id="ARBA00022840"/>
    </source>
</evidence>
<dbReference type="EC" id="6.3.5.4" evidence="3"/>
<dbReference type="InterPro" id="IPR051786">
    <property type="entry name" value="ASN_synthetase/amidase"/>
</dbReference>
<dbReference type="InterPro" id="IPR014729">
    <property type="entry name" value="Rossmann-like_a/b/a_fold"/>
</dbReference>
<reference evidence="9 10" key="1">
    <citation type="submission" date="2024-04" db="EMBL/GenBank/DDBJ databases">
        <title>Dissimilatory iodate-reducing microorganisms contribute to the enrichment of iodine in groundwater.</title>
        <authorList>
            <person name="Jiang Z."/>
        </authorList>
    </citation>
    <scope>NUCLEOTIDE SEQUENCE [LARGE SCALE GENOMIC DNA]</scope>
    <source>
        <strain evidence="9 10">NCP973</strain>
    </source>
</reference>
<dbReference type="InterPro" id="IPR001962">
    <property type="entry name" value="Asn_synthase"/>
</dbReference>
<evidence type="ECO:0000256" key="4">
    <source>
        <dbReference type="ARBA" id="ARBA00022741"/>
    </source>
</evidence>
<dbReference type="RefSeq" id="WP_028994065.1">
    <property type="nucleotide sequence ID" value="NZ_CP151406.1"/>
</dbReference>
<dbReference type="CDD" id="cd01991">
    <property type="entry name" value="Asn_synthase_B_C"/>
    <property type="match status" value="1"/>
</dbReference>
<dbReference type="EMBL" id="CP151406">
    <property type="protein sequence ID" value="WZJ21709.1"/>
    <property type="molecule type" value="Genomic_DNA"/>
</dbReference>